<organism evidence="9 10">
    <name type="scientific">Amorphotheca resinae ATCC 22711</name>
    <dbReference type="NCBI Taxonomy" id="857342"/>
    <lineage>
        <taxon>Eukaryota</taxon>
        <taxon>Fungi</taxon>
        <taxon>Dikarya</taxon>
        <taxon>Ascomycota</taxon>
        <taxon>Pezizomycotina</taxon>
        <taxon>Leotiomycetes</taxon>
        <taxon>Helotiales</taxon>
        <taxon>Amorphothecaceae</taxon>
        <taxon>Amorphotheca</taxon>
    </lineage>
</organism>
<feature type="signal peptide" evidence="8">
    <location>
        <begin position="1"/>
        <end position="19"/>
    </location>
</feature>
<feature type="chain" id="PRO_5015600683" description="Nuclease S1" evidence="8">
    <location>
        <begin position="20"/>
        <end position="289"/>
    </location>
</feature>
<accession>A0A2T3ATJ6</accession>
<keyword evidence="7" id="KW-0325">Glycoprotein</keyword>
<dbReference type="PANTHER" id="PTHR33146:SF26">
    <property type="entry name" value="ENDONUCLEASE 4"/>
    <property type="match status" value="1"/>
</dbReference>
<keyword evidence="3" id="KW-0479">Metal-binding</keyword>
<evidence type="ECO:0000256" key="5">
    <source>
        <dbReference type="ARBA" id="ARBA00022801"/>
    </source>
</evidence>
<evidence type="ECO:0000313" key="9">
    <source>
        <dbReference type="EMBL" id="PSS10815.1"/>
    </source>
</evidence>
<dbReference type="PANTHER" id="PTHR33146">
    <property type="entry name" value="ENDONUCLEASE 4"/>
    <property type="match status" value="1"/>
</dbReference>
<name>A0A2T3ATJ6_AMORE</name>
<evidence type="ECO:0000313" key="10">
    <source>
        <dbReference type="Proteomes" id="UP000241818"/>
    </source>
</evidence>
<dbReference type="GO" id="GO:0046872">
    <property type="term" value="F:metal ion binding"/>
    <property type="evidence" value="ECO:0007669"/>
    <property type="project" value="UniProtKB-KW"/>
</dbReference>
<keyword evidence="6" id="KW-1015">Disulfide bond</keyword>
<dbReference type="STRING" id="857342.A0A2T3ATJ6"/>
<evidence type="ECO:0008006" key="11">
    <source>
        <dbReference type="Google" id="ProtNLM"/>
    </source>
</evidence>
<evidence type="ECO:0000256" key="8">
    <source>
        <dbReference type="SAM" id="SignalP"/>
    </source>
</evidence>
<dbReference type="InterPro" id="IPR003154">
    <property type="entry name" value="S1/P1nuclease"/>
</dbReference>
<dbReference type="AlphaFoldDB" id="A0A2T3ATJ6"/>
<dbReference type="GO" id="GO:0016788">
    <property type="term" value="F:hydrolase activity, acting on ester bonds"/>
    <property type="evidence" value="ECO:0007669"/>
    <property type="project" value="InterPro"/>
</dbReference>
<dbReference type="GO" id="GO:0003676">
    <property type="term" value="F:nucleic acid binding"/>
    <property type="evidence" value="ECO:0007669"/>
    <property type="project" value="InterPro"/>
</dbReference>
<dbReference type="CDD" id="cd11010">
    <property type="entry name" value="S1-P1_nuclease"/>
    <property type="match status" value="1"/>
</dbReference>
<dbReference type="SUPFAM" id="SSF48537">
    <property type="entry name" value="Phospholipase C/P1 nuclease"/>
    <property type="match status" value="1"/>
</dbReference>
<evidence type="ECO:0000256" key="2">
    <source>
        <dbReference type="ARBA" id="ARBA00022722"/>
    </source>
</evidence>
<dbReference type="InterPro" id="IPR008947">
    <property type="entry name" value="PLipase_C/P1_nuclease_dom_sf"/>
</dbReference>
<keyword evidence="5" id="KW-0378">Hydrolase</keyword>
<evidence type="ECO:0000256" key="4">
    <source>
        <dbReference type="ARBA" id="ARBA00022759"/>
    </source>
</evidence>
<dbReference type="GO" id="GO:0006308">
    <property type="term" value="P:DNA catabolic process"/>
    <property type="evidence" value="ECO:0007669"/>
    <property type="project" value="InterPro"/>
</dbReference>
<comment type="similarity">
    <text evidence="1">Belongs to the nuclease type I family.</text>
</comment>
<keyword evidence="2" id="KW-0540">Nuclease</keyword>
<dbReference type="RefSeq" id="XP_024717994.1">
    <property type="nucleotide sequence ID" value="XM_024867037.1"/>
</dbReference>
<dbReference type="GeneID" id="36575118"/>
<dbReference type="Proteomes" id="UP000241818">
    <property type="component" value="Unassembled WGS sequence"/>
</dbReference>
<evidence type="ECO:0000256" key="7">
    <source>
        <dbReference type="ARBA" id="ARBA00023180"/>
    </source>
</evidence>
<dbReference type="EMBL" id="KZ679016">
    <property type="protein sequence ID" value="PSS10815.1"/>
    <property type="molecule type" value="Genomic_DNA"/>
</dbReference>
<dbReference type="OrthoDB" id="441446at2759"/>
<proteinExistence type="inferred from homology"/>
<dbReference type="Pfam" id="PF02265">
    <property type="entry name" value="S1-P1_nuclease"/>
    <property type="match status" value="1"/>
</dbReference>
<keyword evidence="8" id="KW-0732">Signal</keyword>
<reference evidence="9 10" key="1">
    <citation type="journal article" date="2018" name="New Phytol.">
        <title>Comparative genomics and transcriptomics depict ericoid mycorrhizal fungi as versatile saprotrophs and plant mutualists.</title>
        <authorList>
            <person name="Martino E."/>
            <person name="Morin E."/>
            <person name="Grelet G.A."/>
            <person name="Kuo A."/>
            <person name="Kohler A."/>
            <person name="Daghino S."/>
            <person name="Barry K.W."/>
            <person name="Cichocki N."/>
            <person name="Clum A."/>
            <person name="Dockter R.B."/>
            <person name="Hainaut M."/>
            <person name="Kuo R.C."/>
            <person name="LaButti K."/>
            <person name="Lindahl B.D."/>
            <person name="Lindquist E.A."/>
            <person name="Lipzen A."/>
            <person name="Khouja H.R."/>
            <person name="Magnuson J."/>
            <person name="Murat C."/>
            <person name="Ohm R.A."/>
            <person name="Singer S.W."/>
            <person name="Spatafora J.W."/>
            <person name="Wang M."/>
            <person name="Veneault-Fourrey C."/>
            <person name="Henrissat B."/>
            <person name="Grigoriev I.V."/>
            <person name="Martin F.M."/>
            <person name="Perotto S."/>
        </authorList>
    </citation>
    <scope>NUCLEOTIDE SEQUENCE [LARGE SCALE GENOMIC DNA]</scope>
    <source>
        <strain evidence="9 10">ATCC 22711</strain>
    </source>
</reference>
<keyword evidence="4" id="KW-0255">Endonuclease</keyword>
<keyword evidence="10" id="KW-1185">Reference proteome</keyword>
<protein>
    <recommendedName>
        <fullName evidence="11">Nuclease S1</fullName>
    </recommendedName>
</protein>
<evidence type="ECO:0000256" key="1">
    <source>
        <dbReference type="ARBA" id="ARBA00009547"/>
    </source>
</evidence>
<gene>
    <name evidence="9" type="ORF">M430DRAFT_37012</name>
</gene>
<evidence type="ECO:0000256" key="6">
    <source>
        <dbReference type="ARBA" id="ARBA00023157"/>
    </source>
</evidence>
<dbReference type="Gene3D" id="1.10.575.10">
    <property type="entry name" value="P1 Nuclease"/>
    <property type="match status" value="1"/>
</dbReference>
<dbReference type="FunFam" id="1.10.575.10:FF:000004">
    <property type="entry name" value="Nuclease S1"/>
    <property type="match status" value="1"/>
</dbReference>
<evidence type="ECO:0000256" key="3">
    <source>
        <dbReference type="ARBA" id="ARBA00022723"/>
    </source>
</evidence>
<dbReference type="InParanoid" id="A0A2T3ATJ6"/>
<sequence length="289" mass="31378">MKVSATALFLTSALPTVLAWGNLGHETIAYIASNFVSSETETYFQKVLGNTSTSYLAGVATWADTYKYTSAGLYSKPYHFIDAQDDPPSSCNVDYDRDCGSSGCVVAAIQNYTSIMQDSSSSDSDLDMAAKFLVHFIGDIHQPLHDENLDYGGNDIDVKFGSTSTNLHHIWDTNMPEKYADGYTLADAENWAQNLTTEIKTGAYKSQAASWLKGMNISDPVASSMGWATDSNAYVCSTVMPDGISPLENTDLSGDYYTTALPVIQLQFAKAGYRLAAWLDLIATGKTDL</sequence>
<dbReference type="GO" id="GO:0004519">
    <property type="term" value="F:endonuclease activity"/>
    <property type="evidence" value="ECO:0007669"/>
    <property type="project" value="UniProtKB-KW"/>
</dbReference>